<name>A0A4V3HZC3_9MYCO</name>
<dbReference type="Proteomes" id="UP000295685">
    <property type="component" value="Unassembled WGS sequence"/>
</dbReference>
<evidence type="ECO:0000256" key="1">
    <source>
        <dbReference type="SAM" id="MobiDB-lite"/>
    </source>
</evidence>
<feature type="region of interest" description="Disordered" evidence="1">
    <location>
        <begin position="28"/>
        <end position="82"/>
    </location>
</feature>
<organism evidence="3 6">
    <name type="scientific">Mycobacteroides salmoniphilum</name>
    <dbReference type="NCBI Taxonomy" id="404941"/>
    <lineage>
        <taxon>Bacteria</taxon>
        <taxon>Bacillati</taxon>
        <taxon>Actinomycetota</taxon>
        <taxon>Actinomycetes</taxon>
        <taxon>Mycobacteriales</taxon>
        <taxon>Mycobacteriaceae</taxon>
        <taxon>Mycobacteroides</taxon>
    </lineage>
</organism>
<evidence type="ECO:0000313" key="6">
    <source>
        <dbReference type="Proteomes" id="UP000295685"/>
    </source>
</evidence>
<comment type="caution">
    <text evidence="3">The sequence shown here is derived from an EMBL/GenBank/DDBJ whole genome shotgun (WGS) entry which is preliminary data.</text>
</comment>
<evidence type="ECO:0000313" key="4">
    <source>
        <dbReference type="EMBL" id="TEA07908.1"/>
    </source>
</evidence>
<dbReference type="EMBL" id="PECM01000004">
    <property type="protein sequence ID" value="TEA07908.1"/>
    <property type="molecule type" value="Genomic_DNA"/>
</dbReference>
<protein>
    <submittedName>
        <fullName evidence="3">Uncharacterized protein</fullName>
    </submittedName>
</protein>
<feature type="region of interest" description="Disordered" evidence="1">
    <location>
        <begin position="169"/>
        <end position="243"/>
    </location>
</feature>
<keyword evidence="2" id="KW-0732">Signal</keyword>
<gene>
    <name evidence="4" type="ORF">CCUG60883_00972</name>
    <name evidence="3" type="ORF">CCUG60885_03822</name>
</gene>
<dbReference type="Proteomes" id="UP000294844">
    <property type="component" value="Unassembled WGS sequence"/>
</dbReference>
<feature type="chain" id="PRO_5038795317" evidence="2">
    <location>
        <begin position="31"/>
        <end position="243"/>
    </location>
</feature>
<sequence length="243" mass="24012" precursor="true">MRNPDRPSIVKIGVAAALAASALLASAATAAGDPGQPDPAPAPAAAPLPPVPPGPPEPPPASQIGNPLALSGTEQGPGGIPNNIAIVGNPNLIGQNPVPAAPLAPGVEAPVVTPNTRALNNQYLLPQNLKPAEPGKGEIYGVNPGEENADISGGDYLGRLVRGVQDGQWRGGIVGRGTKESLNQPLPGTAPPPGTRIPGLGDDSQGPAPDQWHWTPPEAPEGSPPAPGAPPAPAAPPVPAPPA</sequence>
<proteinExistence type="predicted"/>
<feature type="compositionally biased region" description="Pro residues" evidence="1">
    <location>
        <begin position="36"/>
        <end position="61"/>
    </location>
</feature>
<feature type="signal peptide" evidence="2">
    <location>
        <begin position="1"/>
        <end position="30"/>
    </location>
</feature>
<accession>A0A4V3HZC3</accession>
<dbReference type="AlphaFoldDB" id="A0A4V3HZC3"/>
<reference evidence="5 6" key="1">
    <citation type="journal article" date="2019" name="Sci. Rep.">
        <title>Extended insight into the Mycobacterium chelonae-abscessus complex through whole genome sequencing of Mycobacterium salmoniphilum outbreak and Mycobacterium salmoniphilum-like strains.</title>
        <authorList>
            <person name="Behra P.R.K."/>
            <person name="Das S."/>
            <person name="Pettersson B.M.F."/>
            <person name="Shirreff L."/>
            <person name="DuCote T."/>
            <person name="Jacobsson K.G."/>
            <person name="Ennis D.G."/>
            <person name="Kirsebom L.A."/>
        </authorList>
    </citation>
    <scope>NUCLEOTIDE SEQUENCE [LARGE SCALE GENOMIC DNA]</scope>
    <source>
        <strain evidence="4 5">CCUG 60883</strain>
        <strain evidence="3 6">CCUG 60885</strain>
    </source>
</reference>
<dbReference type="RefSeq" id="WP_234878850.1">
    <property type="nucleotide sequence ID" value="NZ_PECK01000007.1"/>
</dbReference>
<evidence type="ECO:0000256" key="2">
    <source>
        <dbReference type="SAM" id="SignalP"/>
    </source>
</evidence>
<evidence type="ECO:0000313" key="3">
    <source>
        <dbReference type="EMBL" id="TDZ93317.1"/>
    </source>
</evidence>
<keyword evidence="5" id="KW-1185">Reference proteome</keyword>
<dbReference type="EMBL" id="PECK01000007">
    <property type="protein sequence ID" value="TDZ93317.1"/>
    <property type="molecule type" value="Genomic_DNA"/>
</dbReference>
<feature type="compositionally biased region" description="Pro residues" evidence="1">
    <location>
        <begin position="217"/>
        <end position="243"/>
    </location>
</feature>
<evidence type="ECO:0000313" key="5">
    <source>
        <dbReference type="Proteomes" id="UP000294844"/>
    </source>
</evidence>